<dbReference type="EMBL" id="CAADFI010000134">
    <property type="protein sequence ID" value="VFJ98430.1"/>
    <property type="molecule type" value="Genomic_DNA"/>
</dbReference>
<evidence type="ECO:0000256" key="10">
    <source>
        <dbReference type="HAMAP-Rule" id="MF_00185"/>
    </source>
</evidence>
<feature type="site" description="Interaction with substrate tRNA" evidence="10">
    <location>
        <position position="102"/>
    </location>
</feature>
<evidence type="ECO:0000256" key="4">
    <source>
        <dbReference type="ARBA" id="ARBA00022679"/>
    </source>
</evidence>
<keyword evidence="4 10" id="KW-0808">Transferase</keyword>
<name>A0A450VFA1_9GAMM</name>
<evidence type="ECO:0000256" key="13">
    <source>
        <dbReference type="RuleBase" id="RU003785"/>
    </source>
</evidence>
<dbReference type="NCBIfam" id="TIGR00174">
    <property type="entry name" value="miaA"/>
    <property type="match status" value="1"/>
</dbReference>
<evidence type="ECO:0000256" key="2">
    <source>
        <dbReference type="ARBA" id="ARBA00003213"/>
    </source>
</evidence>
<evidence type="ECO:0000256" key="9">
    <source>
        <dbReference type="ARBA" id="ARBA00049563"/>
    </source>
</evidence>
<dbReference type="SUPFAM" id="SSF52540">
    <property type="entry name" value="P-loop containing nucleoside triphosphate hydrolases"/>
    <property type="match status" value="1"/>
</dbReference>
<comment type="subunit">
    <text evidence="10">Monomer.</text>
</comment>
<evidence type="ECO:0000313" key="15">
    <source>
        <dbReference type="EMBL" id="VFJ98532.1"/>
    </source>
</evidence>
<evidence type="ECO:0000313" key="14">
    <source>
        <dbReference type="EMBL" id="VFJ98430.1"/>
    </source>
</evidence>
<dbReference type="Gene3D" id="3.40.50.300">
    <property type="entry name" value="P-loop containing nucleotide triphosphate hydrolases"/>
    <property type="match status" value="1"/>
</dbReference>
<evidence type="ECO:0000256" key="1">
    <source>
        <dbReference type="ARBA" id="ARBA00001946"/>
    </source>
</evidence>
<comment type="catalytic activity">
    <reaction evidence="9 10 11">
        <text>adenosine(37) in tRNA + dimethylallyl diphosphate = N(6)-dimethylallyladenosine(37) in tRNA + diphosphate</text>
        <dbReference type="Rhea" id="RHEA:26482"/>
        <dbReference type="Rhea" id="RHEA-COMP:10162"/>
        <dbReference type="Rhea" id="RHEA-COMP:10375"/>
        <dbReference type="ChEBI" id="CHEBI:33019"/>
        <dbReference type="ChEBI" id="CHEBI:57623"/>
        <dbReference type="ChEBI" id="CHEBI:74411"/>
        <dbReference type="ChEBI" id="CHEBI:74415"/>
        <dbReference type="EC" id="2.5.1.75"/>
    </reaction>
</comment>
<evidence type="ECO:0000256" key="8">
    <source>
        <dbReference type="ARBA" id="ARBA00022842"/>
    </source>
</evidence>
<keyword evidence="6 10" id="KW-0547">Nucleotide-binding</keyword>
<organism evidence="16">
    <name type="scientific">Candidatus Kentrum eta</name>
    <dbReference type="NCBI Taxonomy" id="2126337"/>
    <lineage>
        <taxon>Bacteria</taxon>
        <taxon>Pseudomonadati</taxon>
        <taxon>Pseudomonadota</taxon>
        <taxon>Gammaproteobacteria</taxon>
        <taxon>Candidatus Kentrum</taxon>
    </lineage>
</organism>
<comment type="caution">
    <text evidence="10">Lacks conserved residue(s) required for the propagation of feature annotation.</text>
</comment>
<comment type="similarity">
    <text evidence="3 10 13">Belongs to the IPP transferase family.</text>
</comment>
<evidence type="ECO:0000256" key="12">
    <source>
        <dbReference type="RuleBase" id="RU003784"/>
    </source>
</evidence>
<dbReference type="AlphaFoldDB" id="A0A450VFA1"/>
<dbReference type="PANTHER" id="PTHR11088">
    <property type="entry name" value="TRNA DIMETHYLALLYLTRANSFERASE"/>
    <property type="match status" value="1"/>
</dbReference>
<reference evidence="16" key="1">
    <citation type="submission" date="2019-02" db="EMBL/GenBank/DDBJ databases">
        <authorList>
            <person name="Gruber-Vodicka R. H."/>
            <person name="Seah K. B. B."/>
        </authorList>
    </citation>
    <scope>NUCLEOTIDE SEQUENCE</scope>
    <source>
        <strain evidence="16">BECK_SA2B12</strain>
        <strain evidence="15">BECK_SA2B15</strain>
        <strain evidence="14">BECK_SA2B20</strain>
    </source>
</reference>
<evidence type="ECO:0000256" key="7">
    <source>
        <dbReference type="ARBA" id="ARBA00022840"/>
    </source>
</evidence>
<dbReference type="GO" id="GO:0005524">
    <property type="term" value="F:ATP binding"/>
    <property type="evidence" value="ECO:0007669"/>
    <property type="project" value="UniProtKB-UniRule"/>
</dbReference>
<sequence length="313" mass="35348">MAHPKVVAVVGPNASGKSHYAVELAGLFNGEIISADSRQVYRSLDLGTGKITPEEMRGIPHHLMDIIDPGEGYSLFDFQRDAYSAIHAIHAHKRLPIIVGGTGLYLDAVLEGYRLLDVKPDPMARSKLEALSMDELMDIIRREQPSALHSIENRNKRRLIRAIEIVRAGFDYRDTRQKSKRLDTLIIGIGWERDTLRERIRARLHSRLEKGMIEEVEALRARGVPDGFLFDIGLEYRAILRYLQGGYDSRQHFIESLEIAIGQFAKRQMTWFRKRPGITWIDGGNVISPGTADTIRSFMGREEIAVSSSQANS</sequence>
<dbReference type="Pfam" id="PF01715">
    <property type="entry name" value="IPPT"/>
    <property type="match status" value="1"/>
</dbReference>
<dbReference type="PANTHER" id="PTHR11088:SF60">
    <property type="entry name" value="TRNA DIMETHYLALLYLTRANSFERASE"/>
    <property type="match status" value="1"/>
</dbReference>
<feature type="region of interest" description="Interaction with substrate tRNA" evidence="10">
    <location>
        <begin position="36"/>
        <end position="39"/>
    </location>
</feature>
<evidence type="ECO:0000256" key="11">
    <source>
        <dbReference type="RuleBase" id="RU003783"/>
    </source>
</evidence>
<evidence type="ECO:0000313" key="16">
    <source>
        <dbReference type="EMBL" id="VFK03499.1"/>
    </source>
</evidence>
<feature type="binding site" evidence="10">
    <location>
        <begin position="11"/>
        <end position="18"/>
    </location>
    <ligand>
        <name>ATP</name>
        <dbReference type="ChEBI" id="CHEBI:30616"/>
    </ligand>
</feature>
<keyword evidence="7 10" id="KW-0067">ATP-binding</keyword>
<dbReference type="EMBL" id="CAADFG010000140">
    <property type="protein sequence ID" value="VFJ98532.1"/>
    <property type="molecule type" value="Genomic_DNA"/>
</dbReference>
<accession>A0A450VFA1</accession>
<gene>
    <name evidence="10" type="primary">miaA</name>
    <name evidence="15" type="ORF">BECKH772A_GA0070896_101404</name>
    <name evidence="14" type="ORF">BECKH772B_GA0070898_101344</name>
    <name evidence="16" type="ORF">BECKH772C_GA0070978_101325</name>
</gene>
<dbReference type="InterPro" id="IPR027417">
    <property type="entry name" value="P-loop_NTPase"/>
</dbReference>
<dbReference type="EMBL" id="CAADFJ010000132">
    <property type="protein sequence ID" value="VFK03499.1"/>
    <property type="molecule type" value="Genomic_DNA"/>
</dbReference>
<evidence type="ECO:0000256" key="3">
    <source>
        <dbReference type="ARBA" id="ARBA00005842"/>
    </source>
</evidence>
<feature type="site" description="Interaction with substrate tRNA" evidence="10">
    <location>
        <position position="125"/>
    </location>
</feature>
<comment type="function">
    <text evidence="2 10 12">Catalyzes the transfer of a dimethylallyl group onto the adenine at position 37 in tRNAs that read codons beginning with uridine, leading to the formation of N6-(dimethylallyl)adenosine (i(6)A).</text>
</comment>
<dbReference type="InterPro" id="IPR039657">
    <property type="entry name" value="Dimethylallyltransferase"/>
</dbReference>
<evidence type="ECO:0000256" key="5">
    <source>
        <dbReference type="ARBA" id="ARBA00022694"/>
    </source>
</evidence>
<keyword evidence="8 10" id="KW-0460">Magnesium</keyword>
<protein>
    <recommendedName>
        <fullName evidence="10">tRNA dimethylallyltransferase</fullName>
        <ecNumber evidence="10">2.5.1.75</ecNumber>
    </recommendedName>
    <alternativeName>
        <fullName evidence="10">Dimethylallyl diphosphate:tRNA dimethylallyltransferase</fullName>
        <shortName evidence="10">DMAPP:tRNA dimethylallyltransferase</shortName>
        <shortName evidence="10">DMATase</shortName>
    </alternativeName>
    <alternativeName>
        <fullName evidence="10">Isopentenyl-diphosphate:tRNA isopentenyltransferase</fullName>
        <shortName evidence="10">IPP transferase</shortName>
        <shortName evidence="10">IPPT</shortName>
        <shortName evidence="10">IPTase</shortName>
    </alternativeName>
</protein>
<dbReference type="HAMAP" id="MF_00185">
    <property type="entry name" value="IPP_trans"/>
    <property type="match status" value="1"/>
</dbReference>
<evidence type="ECO:0000256" key="6">
    <source>
        <dbReference type="ARBA" id="ARBA00022741"/>
    </source>
</evidence>
<comment type="cofactor">
    <cofactor evidence="1 10">
        <name>Mg(2+)</name>
        <dbReference type="ChEBI" id="CHEBI:18420"/>
    </cofactor>
</comment>
<dbReference type="GO" id="GO:0052381">
    <property type="term" value="F:tRNA dimethylallyltransferase activity"/>
    <property type="evidence" value="ECO:0007669"/>
    <property type="project" value="UniProtKB-UniRule"/>
</dbReference>
<proteinExistence type="inferred from homology"/>
<dbReference type="InterPro" id="IPR018022">
    <property type="entry name" value="IPT"/>
</dbReference>
<keyword evidence="5 10" id="KW-0819">tRNA processing</keyword>
<dbReference type="EC" id="2.5.1.75" evidence="10"/>
<dbReference type="GO" id="GO:0006400">
    <property type="term" value="P:tRNA modification"/>
    <property type="evidence" value="ECO:0007669"/>
    <property type="project" value="TreeGrafter"/>
</dbReference>